<evidence type="ECO:0000313" key="3">
    <source>
        <dbReference type="Proteomes" id="UP000620124"/>
    </source>
</evidence>
<keyword evidence="2" id="KW-0378">Hydrolase</keyword>
<dbReference type="InterPro" id="IPR002018">
    <property type="entry name" value="CarbesteraseB"/>
</dbReference>
<dbReference type="AlphaFoldDB" id="A0A8H6YGA0"/>
<dbReference type="SUPFAM" id="SSF53474">
    <property type="entry name" value="alpha/beta-Hydrolases"/>
    <property type="match status" value="1"/>
</dbReference>
<dbReference type="InterPro" id="IPR029058">
    <property type="entry name" value="AB_hydrolase_fold"/>
</dbReference>
<evidence type="ECO:0000259" key="1">
    <source>
        <dbReference type="Pfam" id="PF00135"/>
    </source>
</evidence>
<proteinExistence type="predicted"/>
<protein>
    <submittedName>
        <fullName evidence="2">Carboxylic ester hydrolase</fullName>
    </submittedName>
</protein>
<reference evidence="2" key="1">
    <citation type="submission" date="2020-05" db="EMBL/GenBank/DDBJ databases">
        <title>Mycena genomes resolve the evolution of fungal bioluminescence.</title>
        <authorList>
            <person name="Tsai I.J."/>
        </authorList>
    </citation>
    <scope>NUCLEOTIDE SEQUENCE</scope>
    <source>
        <strain evidence="2">CCC161011</strain>
    </source>
</reference>
<dbReference type="OrthoDB" id="408631at2759"/>
<name>A0A8H6YGA0_9AGAR</name>
<evidence type="ECO:0000313" key="2">
    <source>
        <dbReference type="EMBL" id="KAF7360630.1"/>
    </source>
</evidence>
<dbReference type="EMBL" id="JACAZI010000005">
    <property type="protein sequence ID" value="KAF7360630.1"/>
    <property type="molecule type" value="Genomic_DNA"/>
</dbReference>
<comment type="caution">
    <text evidence="2">The sequence shown here is derived from an EMBL/GenBank/DDBJ whole genome shotgun (WGS) entry which is preliminary data.</text>
</comment>
<feature type="domain" description="Carboxylesterase type B" evidence="1">
    <location>
        <begin position="70"/>
        <end position="184"/>
    </location>
</feature>
<dbReference type="Proteomes" id="UP000620124">
    <property type="component" value="Unassembled WGS sequence"/>
</dbReference>
<dbReference type="Gene3D" id="3.40.50.1820">
    <property type="entry name" value="alpha/beta hydrolase"/>
    <property type="match status" value="1"/>
</dbReference>
<dbReference type="Pfam" id="PF00135">
    <property type="entry name" value="COesterase"/>
    <property type="match status" value="1"/>
</dbReference>
<gene>
    <name evidence="2" type="ORF">MVEN_00794700</name>
</gene>
<organism evidence="2 3">
    <name type="scientific">Mycena venus</name>
    <dbReference type="NCBI Taxonomy" id="2733690"/>
    <lineage>
        <taxon>Eukaryota</taxon>
        <taxon>Fungi</taxon>
        <taxon>Dikarya</taxon>
        <taxon>Basidiomycota</taxon>
        <taxon>Agaricomycotina</taxon>
        <taxon>Agaricomycetes</taxon>
        <taxon>Agaricomycetidae</taxon>
        <taxon>Agaricales</taxon>
        <taxon>Marasmiineae</taxon>
        <taxon>Mycenaceae</taxon>
        <taxon>Mycena</taxon>
    </lineage>
</organism>
<dbReference type="GO" id="GO:0016787">
    <property type="term" value="F:hydrolase activity"/>
    <property type="evidence" value="ECO:0007669"/>
    <property type="project" value="UniProtKB-KW"/>
</dbReference>
<sequence>MFSNPLERLRADSSAKVPILVGNTENDESLLEVGMSNLTAFLEGTLPRATISPDFVRSLYPGENDTVVISHSLRDLTFKCPVELWSAAIIGRGSNVFRYTYGAVFEDLQIFAGAGAWHGSELGPLFGTFNRSTATQAEITWTNTFQRTIANFIKNPDNSPAINWPKYIAGPSAKTLAKLAYHENVQINNFVESVTSASLDGPCDALWDQFLDLA</sequence>
<accession>A0A8H6YGA0</accession>
<keyword evidence="3" id="KW-1185">Reference proteome</keyword>